<dbReference type="KEGG" id="cbb:CLD_A0099"/>
<keyword evidence="1" id="KW-1133">Transmembrane helix</keyword>
<organism evidence="2 3">
    <name type="scientific">Clostridium botulinum (strain Okra / Type B1)</name>
    <dbReference type="NCBI Taxonomy" id="498213"/>
    <lineage>
        <taxon>Bacteria</taxon>
        <taxon>Bacillati</taxon>
        <taxon>Bacillota</taxon>
        <taxon>Clostridia</taxon>
        <taxon>Eubacteriales</taxon>
        <taxon>Clostridiaceae</taxon>
        <taxon>Clostridium</taxon>
    </lineage>
</organism>
<sequence>MPIIEFMYINVHKHDEKISIRNLIILECLFIAPIIILGCVVFL</sequence>
<evidence type="ECO:0000313" key="2">
    <source>
        <dbReference type="EMBL" id="ACA46931.1"/>
    </source>
</evidence>
<keyword evidence="2" id="KW-0614">Plasmid</keyword>
<dbReference type="Proteomes" id="UP000008541">
    <property type="component" value="Plasmid pCLD"/>
</dbReference>
<feature type="transmembrane region" description="Helical" evidence="1">
    <location>
        <begin position="20"/>
        <end position="42"/>
    </location>
</feature>
<proteinExistence type="predicted"/>
<keyword evidence="1" id="KW-0812">Transmembrane</keyword>
<protein>
    <submittedName>
        <fullName evidence="2">Uncharacterized protein</fullName>
    </submittedName>
</protein>
<name>B1INS6_CLOBK</name>
<evidence type="ECO:0000313" key="3">
    <source>
        <dbReference type="Proteomes" id="UP000008541"/>
    </source>
</evidence>
<gene>
    <name evidence="2" type="ordered locus">CLD_A0099</name>
</gene>
<dbReference type="AlphaFoldDB" id="B1INS6"/>
<dbReference type="EMBL" id="CP000940">
    <property type="protein sequence ID" value="ACA46931.1"/>
    <property type="molecule type" value="Genomic_DNA"/>
</dbReference>
<reference evidence="2 3" key="1">
    <citation type="journal article" date="2007" name="PLoS ONE">
        <title>Analysis of the neurotoxin complex genes in Clostridium botulinum A1-A4 and B1 strains: BoNT/A3, /Ba4 and /B1 clusters are located within plasmids.</title>
        <authorList>
            <person name="Smith T.J."/>
            <person name="Hill K.K."/>
            <person name="Foley B.T."/>
            <person name="Detter J.C."/>
            <person name="Munk A.C."/>
            <person name="Bruce D.C."/>
            <person name="Doggett N.A."/>
            <person name="Smith L.A."/>
            <person name="Marks J.D."/>
            <person name="Xie G."/>
            <person name="Brettin T.S."/>
        </authorList>
    </citation>
    <scope>NUCLEOTIDE SEQUENCE [LARGE SCALE GENOMIC DNA]</scope>
    <source>
        <strain evidence="3">Okra / Type B1</strain>
        <plasmid evidence="2 3">pCLD</plasmid>
    </source>
</reference>
<dbReference type="HOGENOM" id="CLU_3231632_0_0_9"/>
<accession>B1INS6</accession>
<evidence type="ECO:0000256" key="1">
    <source>
        <dbReference type="SAM" id="Phobius"/>
    </source>
</evidence>
<keyword evidence="1" id="KW-0472">Membrane</keyword>
<geneLocation type="plasmid" evidence="2 3">
    <name>pCLD</name>
</geneLocation>